<dbReference type="Pfam" id="PF12833">
    <property type="entry name" value="HTH_18"/>
    <property type="match status" value="1"/>
</dbReference>
<dbReference type="RefSeq" id="WP_163743321.1">
    <property type="nucleotide sequence ID" value="NZ_JAAGOA010000023.1"/>
</dbReference>
<dbReference type="SUPFAM" id="SSF46689">
    <property type="entry name" value="Homeodomain-like"/>
    <property type="match status" value="2"/>
</dbReference>
<keyword evidence="6" id="KW-1185">Reference proteome</keyword>
<accession>A0A6L9SGS1</accession>
<reference evidence="5 6" key="1">
    <citation type="submission" date="2020-02" db="EMBL/GenBank/DDBJ databases">
        <authorList>
            <person name="Li X.-J."/>
            <person name="Han X.-M."/>
        </authorList>
    </citation>
    <scope>NUCLEOTIDE SEQUENCE [LARGE SCALE GENOMIC DNA]</scope>
    <source>
        <strain evidence="5 6">CCTCC AB 2017055</strain>
    </source>
</reference>
<evidence type="ECO:0000259" key="4">
    <source>
        <dbReference type="PROSITE" id="PS01124"/>
    </source>
</evidence>
<dbReference type="SMART" id="SM00342">
    <property type="entry name" value="HTH_ARAC"/>
    <property type="match status" value="1"/>
</dbReference>
<evidence type="ECO:0000256" key="1">
    <source>
        <dbReference type="ARBA" id="ARBA00023015"/>
    </source>
</evidence>
<keyword evidence="3" id="KW-0804">Transcription</keyword>
<sequence length="276" mass="30851">MRIDHPTASTREWPGMRSEYNWLPPSDGVTVTKPYQIGVSFSAHRQLVFEAGGNRPTYLTVPAGAVFANGHHELRWTDVQEPTEALEVYPDPQLLCAATGAPDLGALEIEQATAVTDATMLGIAGVLKRAHLHDGAGADAMHTSTLTHRLIDHMAEQYCRPRPLRPRRPGRLSRSLVDRLGTYVDDRLADQLTVDDLAREASLSVFHFARAFKRTTAMAPHEFVTMRRMERAKSLLIRTRESVPNVAYAVGYSNVSHFRRLLRRYTGFAPSGLRPR</sequence>
<protein>
    <submittedName>
        <fullName evidence="5">Helix-turn-helix transcriptional regulator</fullName>
    </submittedName>
</protein>
<dbReference type="EMBL" id="JAAGOA010000023">
    <property type="protein sequence ID" value="NEE03561.1"/>
    <property type="molecule type" value="Genomic_DNA"/>
</dbReference>
<dbReference type="PANTHER" id="PTHR46796">
    <property type="entry name" value="HTH-TYPE TRANSCRIPTIONAL ACTIVATOR RHAS-RELATED"/>
    <property type="match status" value="1"/>
</dbReference>
<dbReference type="InterPro" id="IPR050204">
    <property type="entry name" value="AraC_XylS_family_regulators"/>
</dbReference>
<evidence type="ECO:0000313" key="5">
    <source>
        <dbReference type="EMBL" id="NEE03561.1"/>
    </source>
</evidence>
<dbReference type="PROSITE" id="PS01124">
    <property type="entry name" value="HTH_ARAC_FAMILY_2"/>
    <property type="match status" value="1"/>
</dbReference>
<dbReference type="GO" id="GO:0003700">
    <property type="term" value="F:DNA-binding transcription factor activity"/>
    <property type="evidence" value="ECO:0007669"/>
    <property type="project" value="InterPro"/>
</dbReference>
<evidence type="ECO:0000256" key="3">
    <source>
        <dbReference type="ARBA" id="ARBA00023163"/>
    </source>
</evidence>
<keyword evidence="2" id="KW-0238">DNA-binding</keyword>
<dbReference type="InterPro" id="IPR009057">
    <property type="entry name" value="Homeodomain-like_sf"/>
</dbReference>
<dbReference type="InterPro" id="IPR018060">
    <property type="entry name" value="HTH_AraC"/>
</dbReference>
<feature type="domain" description="HTH araC/xylS-type" evidence="4">
    <location>
        <begin position="178"/>
        <end position="276"/>
    </location>
</feature>
<gene>
    <name evidence="5" type="ORF">G1H10_25680</name>
</gene>
<evidence type="ECO:0000256" key="2">
    <source>
        <dbReference type="ARBA" id="ARBA00023125"/>
    </source>
</evidence>
<name>A0A6L9SGS1_9ACTN</name>
<keyword evidence="1" id="KW-0805">Transcription regulation</keyword>
<comment type="caution">
    <text evidence="5">The sequence shown here is derived from an EMBL/GenBank/DDBJ whole genome shotgun (WGS) entry which is preliminary data.</text>
</comment>
<proteinExistence type="predicted"/>
<evidence type="ECO:0000313" key="6">
    <source>
        <dbReference type="Proteomes" id="UP000475214"/>
    </source>
</evidence>
<dbReference type="AlphaFoldDB" id="A0A6L9SGS1"/>
<dbReference type="Proteomes" id="UP000475214">
    <property type="component" value="Unassembled WGS sequence"/>
</dbReference>
<dbReference type="Gene3D" id="1.10.10.60">
    <property type="entry name" value="Homeodomain-like"/>
    <property type="match status" value="1"/>
</dbReference>
<dbReference type="GO" id="GO:0043565">
    <property type="term" value="F:sequence-specific DNA binding"/>
    <property type="evidence" value="ECO:0007669"/>
    <property type="project" value="InterPro"/>
</dbReference>
<dbReference type="PANTHER" id="PTHR46796:SF6">
    <property type="entry name" value="ARAC SUBFAMILY"/>
    <property type="match status" value="1"/>
</dbReference>
<organism evidence="5 6">
    <name type="scientific">Phytoactinopolyspora halotolerans</name>
    <dbReference type="NCBI Taxonomy" id="1981512"/>
    <lineage>
        <taxon>Bacteria</taxon>
        <taxon>Bacillati</taxon>
        <taxon>Actinomycetota</taxon>
        <taxon>Actinomycetes</taxon>
        <taxon>Jiangellales</taxon>
        <taxon>Jiangellaceae</taxon>
        <taxon>Phytoactinopolyspora</taxon>
    </lineage>
</organism>